<feature type="transmembrane region" description="Helical" evidence="8">
    <location>
        <begin position="751"/>
        <end position="770"/>
    </location>
</feature>
<dbReference type="FunFam" id="1.20.1640.10:FF:000043">
    <property type="entry name" value="Protein CBR-PTC-3"/>
    <property type="match status" value="1"/>
</dbReference>
<evidence type="ECO:0000256" key="4">
    <source>
        <dbReference type="ARBA" id="ARBA00022989"/>
    </source>
</evidence>
<comment type="caution">
    <text evidence="10">The sequence shown here is derived from an EMBL/GenBank/DDBJ whole genome shotgun (WGS) entry which is preliminary data.</text>
</comment>
<dbReference type="EMBL" id="WUAV01000002">
    <property type="protein sequence ID" value="KAF1766840.1"/>
    <property type="molecule type" value="Genomic_DNA"/>
</dbReference>
<evidence type="ECO:0000256" key="5">
    <source>
        <dbReference type="ARBA" id="ARBA00023136"/>
    </source>
</evidence>
<feature type="transmembrane region" description="Helical" evidence="8">
    <location>
        <begin position="98"/>
        <end position="117"/>
    </location>
</feature>
<keyword evidence="4 8" id="KW-1133">Transmembrane helix</keyword>
<comment type="subcellular location">
    <subcellularLocation>
        <location evidence="1">Membrane</location>
        <topology evidence="1">Multi-pass membrane protein</topology>
    </subcellularLocation>
</comment>
<dbReference type="PROSITE" id="PS50156">
    <property type="entry name" value="SSD"/>
    <property type="match status" value="1"/>
</dbReference>
<comment type="similarity">
    <text evidence="2">Belongs to the patched family.</text>
</comment>
<dbReference type="SUPFAM" id="SSF82866">
    <property type="entry name" value="Multidrug efflux transporter AcrB transmembrane domain"/>
    <property type="match status" value="2"/>
</dbReference>
<keyword evidence="6" id="KW-0325">Glycoprotein</keyword>
<organism evidence="10 11">
    <name type="scientific">Caenorhabditis remanei</name>
    <name type="common">Caenorhabditis vulgaris</name>
    <dbReference type="NCBI Taxonomy" id="31234"/>
    <lineage>
        <taxon>Eukaryota</taxon>
        <taxon>Metazoa</taxon>
        <taxon>Ecdysozoa</taxon>
        <taxon>Nematoda</taxon>
        <taxon>Chromadorea</taxon>
        <taxon>Rhabditida</taxon>
        <taxon>Rhabditina</taxon>
        <taxon>Rhabditomorpha</taxon>
        <taxon>Rhabditoidea</taxon>
        <taxon>Rhabditidae</taxon>
        <taxon>Peloderinae</taxon>
        <taxon>Caenorhabditis</taxon>
    </lineage>
</organism>
<dbReference type="CTD" id="9804154"/>
<feature type="transmembrane region" description="Helical" evidence="8">
    <location>
        <begin position="1214"/>
        <end position="1237"/>
    </location>
</feature>
<feature type="transmembrane region" description="Helical" evidence="8">
    <location>
        <begin position="1283"/>
        <end position="1310"/>
    </location>
</feature>
<dbReference type="KEGG" id="crq:GCK72_006798"/>
<dbReference type="GO" id="GO:0005886">
    <property type="term" value="C:plasma membrane"/>
    <property type="evidence" value="ECO:0007669"/>
    <property type="project" value="TreeGrafter"/>
</dbReference>
<evidence type="ECO:0000313" key="11">
    <source>
        <dbReference type="Proteomes" id="UP000483820"/>
    </source>
</evidence>
<feature type="transmembrane region" description="Helical" evidence="8">
    <location>
        <begin position="1160"/>
        <end position="1180"/>
    </location>
</feature>
<dbReference type="GO" id="GO:0005119">
    <property type="term" value="F:smoothened binding"/>
    <property type="evidence" value="ECO:0007669"/>
    <property type="project" value="TreeGrafter"/>
</dbReference>
<feature type="region of interest" description="Disordered" evidence="7">
    <location>
        <begin position="170"/>
        <end position="193"/>
    </location>
</feature>
<dbReference type="GO" id="GO:0008158">
    <property type="term" value="F:hedgehog receptor activity"/>
    <property type="evidence" value="ECO:0007669"/>
    <property type="project" value="TreeGrafter"/>
</dbReference>
<dbReference type="GO" id="GO:0097108">
    <property type="term" value="F:hedgehog family protein binding"/>
    <property type="evidence" value="ECO:0007669"/>
    <property type="project" value="TreeGrafter"/>
</dbReference>
<dbReference type="PANTHER" id="PTHR46022">
    <property type="entry name" value="PROTEIN PATCHED"/>
    <property type="match status" value="1"/>
</dbReference>
<feature type="transmembrane region" description="Helical" evidence="8">
    <location>
        <begin position="1187"/>
        <end position="1208"/>
    </location>
</feature>
<dbReference type="GO" id="GO:0018996">
    <property type="term" value="P:molting cycle, collagen and cuticulin-based cuticle"/>
    <property type="evidence" value="ECO:0007669"/>
    <property type="project" value="UniProtKB-ARBA"/>
</dbReference>
<feature type="compositionally biased region" description="Low complexity" evidence="7">
    <location>
        <begin position="1366"/>
        <end position="1376"/>
    </location>
</feature>
<evidence type="ECO:0000259" key="9">
    <source>
        <dbReference type="PROSITE" id="PS50156"/>
    </source>
</evidence>
<evidence type="ECO:0000256" key="2">
    <source>
        <dbReference type="ARBA" id="ARBA00005585"/>
    </source>
</evidence>
<keyword evidence="3 8" id="KW-0812">Transmembrane</keyword>
<proteinExistence type="inferred from homology"/>
<gene>
    <name evidence="10" type="ORF">GCK72_006798</name>
</gene>
<keyword evidence="5 8" id="KW-0472">Membrane</keyword>
<feature type="transmembrane region" description="Helical" evidence="8">
    <location>
        <begin position="641"/>
        <end position="659"/>
    </location>
</feature>
<dbReference type="Pfam" id="PF12349">
    <property type="entry name" value="Sterol-sensing"/>
    <property type="match status" value="1"/>
</dbReference>
<reference evidence="10 11" key="1">
    <citation type="submission" date="2019-12" db="EMBL/GenBank/DDBJ databases">
        <title>Chromosome-level assembly of the Caenorhabditis remanei genome.</title>
        <authorList>
            <person name="Teterina A.A."/>
            <person name="Willis J.H."/>
            <person name="Phillips P.C."/>
        </authorList>
    </citation>
    <scope>NUCLEOTIDE SEQUENCE [LARGE SCALE GENOMIC DNA]</scope>
    <source>
        <strain evidence="10 11">PX506</strain>
        <tissue evidence="10">Whole organism</tissue>
    </source>
</reference>
<sequence>MSSEERTSLLVDAKHCIRNVIDKTQKKFLENRLIGNFDSEDFSDAWKKKFAHAPTWCDADMSLQQINRGKATGNRIALYARAFFQLWLFRIGCFVQRYAWWTILISMILYCLCLGGLQHVVIETDLVKLWVSEGGRLNEEMDYLGQVKHDRETGQLHHVHKIKRDIEKATKPATPAPVKAETRRGPELPKENGLGGGFQVVIQTPSFEGENVLSKEALQKHTKLMQEIAGYEVHMFNETWTLSDICFKPPGPSFNSGPLAGIMSKLLDKIIPCIWITPVDCYWDGAKALGPNPPLNLGPEVSSFISSLPPGNVTWKNLNPTSVIKEVGALFDLGPIGNFFERAGIDGAYLDRPCIDPLEEECPKSAPNYFDRCAALTKFNEWNLAKSMSEQVTLERKIIKKEEETKDIAESILSDIFGKKRRKRQAETDGDEATTAATSATKKSAGDSKKDDDYYAYEDDADYINGLGNTTNPKKDAEKEAKNTLCLEYGGSLLKWMQENPNRLGEFLTKEEMPKYPNYGDVMTGGCKGFGKKIMEWPEDLIIGGIERENGKLVSAEALQSVFLVSSPYDVFVRIKNDKTDSHPGLNRHHFQPWMAGEIITSWQRNFTKKLYGHEANKEQRVFHPLASTSIADMLEEFSQFNYMIIVIGYVLMVIYAAFTQGRFQGWWLAVQSNVALAIAGVILVTYSSICGLGFATHLGINFNAATTQVVPFLSLGLGIDDMFLLLHNYDEIINICDKNEIGVLLKETGMSVMLTSINNILAFISGYVLPIPALRSFCSQTAILLLFNLIFLMFIFPAMIGIDLRRQRKGKRDLAYCSRGTPQMPASQSVPSNVSNMSSRAELQGYGKQNEEFRRYEPWYTVGGFLNNIYIPALKNNVVKAVILIGTATAVVFGLYGMSTSVLGLELADILPEHTPPAAFLRAREKYFSFYPMFAVLRGNEIDIPHQQQLIEEYRQQLGASKFMIKAEGKLQPYWMSMLRVWLQSLDKALEKDLAAGKFDLTNGNPIKVNGEKPSPESMIAARLVCSFGNTYNCDGRLGKMKMVDQNEIINPEGFYNYLTGWFNVDNMMYYVSQASFYPAPPGWEYNEKTAKVVPPSEPLLYSQMPFYQNDLVDTPAIVKMIEEIRATCEEYTERGLPNYPSGIAFTFWEQYLSLRFNLFMAILIIAAAVFTVISILMFNPWAATLIMCIVVITTIELGGFMGLMGIKMNPISAVTLICAVGIGVEFTAHVELAFLTALGTIDQRLESCLRHMFVPVYHGAISTFLGVVMLIFSEFDFVVTYFFYTMTLLVALGVFNGLCVLPVILTLVGPDPELTPTSGDSVLPPPPPLRQQNAEKEAYGGGGAEGGLRKRKEKKQAEVEMSARDSPSTSSASHSSDEEATSK</sequence>
<dbReference type="Proteomes" id="UP000483820">
    <property type="component" value="Chromosome II"/>
</dbReference>
<feature type="transmembrane region" description="Helical" evidence="8">
    <location>
        <begin position="666"/>
        <end position="690"/>
    </location>
</feature>
<evidence type="ECO:0000313" key="10">
    <source>
        <dbReference type="EMBL" id="KAF1766840.1"/>
    </source>
</evidence>
<feature type="domain" description="SSD" evidence="9">
    <location>
        <begin position="642"/>
        <end position="803"/>
    </location>
</feature>
<dbReference type="FunFam" id="1.20.1640.10:FF:000031">
    <property type="entry name" value="PaTChed family"/>
    <property type="match status" value="1"/>
</dbReference>
<evidence type="ECO:0000256" key="7">
    <source>
        <dbReference type="SAM" id="MobiDB-lite"/>
    </source>
</evidence>
<evidence type="ECO:0000256" key="3">
    <source>
        <dbReference type="ARBA" id="ARBA00022692"/>
    </source>
</evidence>
<dbReference type="RefSeq" id="XP_053589994.1">
    <property type="nucleotide sequence ID" value="XM_053725800.1"/>
</dbReference>
<feature type="region of interest" description="Disordered" evidence="7">
    <location>
        <begin position="1318"/>
        <end position="1385"/>
    </location>
</feature>
<dbReference type="GO" id="GO:0045879">
    <property type="term" value="P:negative regulation of smoothened signaling pathway"/>
    <property type="evidence" value="ECO:0007669"/>
    <property type="project" value="TreeGrafter"/>
</dbReference>
<protein>
    <recommendedName>
        <fullName evidence="9">SSD domain-containing protein</fullName>
    </recommendedName>
</protein>
<feature type="region of interest" description="Disordered" evidence="7">
    <location>
        <begin position="423"/>
        <end position="451"/>
    </location>
</feature>
<dbReference type="GeneID" id="9804154"/>
<dbReference type="PANTHER" id="PTHR46022:SF6">
    <property type="entry name" value="PROTEIN PATCHED HOMOLOG 3"/>
    <property type="match status" value="1"/>
</dbReference>
<dbReference type="Gene3D" id="1.20.1640.10">
    <property type="entry name" value="Multidrug efflux transporter AcrB transmembrane domain"/>
    <property type="match status" value="2"/>
</dbReference>
<evidence type="ECO:0000256" key="8">
    <source>
        <dbReference type="SAM" id="Phobius"/>
    </source>
</evidence>
<feature type="transmembrane region" description="Helical" evidence="8">
    <location>
        <begin position="1258"/>
        <end position="1277"/>
    </location>
</feature>
<dbReference type="InterPro" id="IPR053958">
    <property type="entry name" value="HMGCR/SNAP/NPC1-like_SSD"/>
</dbReference>
<feature type="compositionally biased region" description="Basic and acidic residues" evidence="7">
    <location>
        <begin position="180"/>
        <end position="190"/>
    </location>
</feature>
<evidence type="ECO:0000256" key="6">
    <source>
        <dbReference type="ARBA" id="ARBA00023180"/>
    </source>
</evidence>
<feature type="compositionally biased region" description="Low complexity" evidence="7">
    <location>
        <begin position="433"/>
        <end position="443"/>
    </location>
</feature>
<name>A0A6A5HFV7_CAERE</name>
<dbReference type="InterPro" id="IPR000731">
    <property type="entry name" value="SSD"/>
</dbReference>
<evidence type="ECO:0000256" key="1">
    <source>
        <dbReference type="ARBA" id="ARBA00004141"/>
    </source>
</evidence>
<feature type="transmembrane region" description="Helical" evidence="8">
    <location>
        <begin position="782"/>
        <end position="803"/>
    </location>
</feature>
<accession>A0A6A5HFV7</accession>
<feature type="transmembrane region" description="Helical" evidence="8">
    <location>
        <begin position="710"/>
        <end position="730"/>
    </location>
</feature>